<dbReference type="PANTHER" id="PTHR42928">
    <property type="entry name" value="TRICARBOXYLATE-BINDING PROTEIN"/>
    <property type="match status" value="1"/>
</dbReference>
<dbReference type="PIRSF" id="PIRSF017082">
    <property type="entry name" value="YflP"/>
    <property type="match status" value="1"/>
</dbReference>
<evidence type="ECO:0000256" key="2">
    <source>
        <dbReference type="SAM" id="SignalP"/>
    </source>
</evidence>
<feature type="chain" id="PRO_5045889466" evidence="2">
    <location>
        <begin position="28"/>
        <end position="331"/>
    </location>
</feature>
<dbReference type="Gene3D" id="3.40.190.150">
    <property type="entry name" value="Bordetella uptake gene, domain 1"/>
    <property type="match status" value="1"/>
</dbReference>
<sequence>MIFNSLKPRLFAITVLSCLAAVSPAMAQEWPNQPIRLIVPAPPGGIIDNVARSLAEQLRANLGQPVLVDNKPGGSAVVAERAMMSAPADGYTLMVAPSSLLTDFPLTVKTPFDPVKTFTYVGAVANMVHVLVANESFPPNNVKEVSDYAKRNPKSVSIANVSIGTRSHFLGEMLREKSGDSILVVPYKGSAPAMVDLMGGQVQLSFETVTGNVVQTIKSGKIKGLAVISPTRSPYLPNVPSFAELGLPEFVLADASIGVFILSSMPKPLGDRIQHEVMKAVHSPKLREMLAAQSLDIPKDASVEELRQKMVVTTEQNRKIIERLNLKITPN</sequence>
<evidence type="ECO:0000313" key="3">
    <source>
        <dbReference type="EMBL" id="MFC6280770.1"/>
    </source>
</evidence>
<protein>
    <submittedName>
        <fullName evidence="3">Bug family tripartite tricarboxylate transporter substrate binding protein</fullName>
    </submittedName>
</protein>
<dbReference type="InterPro" id="IPR005064">
    <property type="entry name" value="BUG"/>
</dbReference>
<feature type="signal peptide" evidence="2">
    <location>
        <begin position="1"/>
        <end position="27"/>
    </location>
</feature>
<organism evidence="3 4">
    <name type="scientific">Polaromonas aquatica</name>
    <dbReference type="NCBI Taxonomy" id="332657"/>
    <lineage>
        <taxon>Bacteria</taxon>
        <taxon>Pseudomonadati</taxon>
        <taxon>Pseudomonadota</taxon>
        <taxon>Betaproteobacteria</taxon>
        <taxon>Burkholderiales</taxon>
        <taxon>Comamonadaceae</taxon>
        <taxon>Polaromonas</taxon>
    </lineage>
</organism>
<dbReference type="PANTHER" id="PTHR42928:SF5">
    <property type="entry name" value="BLR1237 PROTEIN"/>
    <property type="match status" value="1"/>
</dbReference>
<proteinExistence type="inferred from homology"/>
<keyword evidence="2" id="KW-0732">Signal</keyword>
<reference evidence="4" key="1">
    <citation type="journal article" date="2019" name="Int. J. Syst. Evol. Microbiol.">
        <title>The Global Catalogue of Microorganisms (GCM) 10K type strain sequencing project: providing services to taxonomists for standard genome sequencing and annotation.</title>
        <authorList>
            <consortium name="The Broad Institute Genomics Platform"/>
            <consortium name="The Broad Institute Genome Sequencing Center for Infectious Disease"/>
            <person name="Wu L."/>
            <person name="Ma J."/>
        </authorList>
    </citation>
    <scope>NUCLEOTIDE SEQUENCE [LARGE SCALE GENOMIC DNA]</scope>
    <source>
        <strain evidence="4">CCUG 39402</strain>
    </source>
</reference>
<dbReference type="RefSeq" id="WP_371435734.1">
    <property type="nucleotide sequence ID" value="NZ_JBHSRS010000013.1"/>
</dbReference>
<evidence type="ECO:0000313" key="4">
    <source>
        <dbReference type="Proteomes" id="UP001596270"/>
    </source>
</evidence>
<name>A0ABW1TU57_9BURK</name>
<comment type="caution">
    <text evidence="3">The sequence shown here is derived from an EMBL/GenBank/DDBJ whole genome shotgun (WGS) entry which is preliminary data.</text>
</comment>
<dbReference type="Gene3D" id="3.40.190.10">
    <property type="entry name" value="Periplasmic binding protein-like II"/>
    <property type="match status" value="1"/>
</dbReference>
<keyword evidence="4" id="KW-1185">Reference proteome</keyword>
<dbReference type="Pfam" id="PF03401">
    <property type="entry name" value="TctC"/>
    <property type="match status" value="1"/>
</dbReference>
<dbReference type="InterPro" id="IPR042100">
    <property type="entry name" value="Bug_dom1"/>
</dbReference>
<accession>A0ABW1TU57</accession>
<dbReference type="Proteomes" id="UP001596270">
    <property type="component" value="Unassembled WGS sequence"/>
</dbReference>
<dbReference type="EMBL" id="JBHSRS010000013">
    <property type="protein sequence ID" value="MFC6280770.1"/>
    <property type="molecule type" value="Genomic_DNA"/>
</dbReference>
<gene>
    <name evidence="3" type="ORF">ACFQND_05935</name>
</gene>
<evidence type="ECO:0000256" key="1">
    <source>
        <dbReference type="ARBA" id="ARBA00006987"/>
    </source>
</evidence>
<dbReference type="CDD" id="cd07012">
    <property type="entry name" value="PBP2_Bug_TTT"/>
    <property type="match status" value="1"/>
</dbReference>
<comment type="similarity">
    <text evidence="1">Belongs to the UPF0065 (bug) family.</text>
</comment>